<dbReference type="PROSITE" id="PS51375">
    <property type="entry name" value="PPR"/>
    <property type="match status" value="4"/>
</dbReference>
<dbReference type="PANTHER" id="PTHR47447:SF21">
    <property type="entry name" value="PENTACOTRIPEPTIDE-REPEAT REGION OF PRORP DOMAIN-CONTAINING PROTEIN"/>
    <property type="match status" value="1"/>
</dbReference>
<dbReference type="SUPFAM" id="SSF81901">
    <property type="entry name" value="HCP-like"/>
    <property type="match status" value="1"/>
</dbReference>
<accession>A0ABP0PWM9</accession>
<dbReference type="Pfam" id="PF13812">
    <property type="entry name" value="PPR_3"/>
    <property type="match status" value="1"/>
</dbReference>
<name>A0ABP0PWM9_9DINO</name>
<evidence type="ECO:0000256" key="1">
    <source>
        <dbReference type="ARBA" id="ARBA00022737"/>
    </source>
</evidence>
<feature type="repeat" description="PPR" evidence="2">
    <location>
        <begin position="205"/>
        <end position="239"/>
    </location>
</feature>
<gene>
    <name evidence="3" type="ORF">SCF082_LOCUS38081</name>
</gene>
<reference evidence="3 4" key="1">
    <citation type="submission" date="2024-02" db="EMBL/GenBank/DDBJ databases">
        <authorList>
            <person name="Chen Y."/>
            <person name="Shah S."/>
            <person name="Dougan E. K."/>
            <person name="Thang M."/>
            <person name="Chan C."/>
        </authorList>
    </citation>
    <scope>NUCLEOTIDE SEQUENCE [LARGE SCALE GENOMIC DNA]</scope>
</reference>
<proteinExistence type="predicted"/>
<dbReference type="Proteomes" id="UP001642464">
    <property type="component" value="Unassembled WGS sequence"/>
</dbReference>
<dbReference type="Pfam" id="PF13041">
    <property type="entry name" value="PPR_2"/>
    <property type="match status" value="2"/>
</dbReference>
<dbReference type="InterPro" id="IPR002885">
    <property type="entry name" value="PPR_rpt"/>
</dbReference>
<keyword evidence="4" id="KW-1185">Reference proteome</keyword>
<dbReference type="InterPro" id="IPR029058">
    <property type="entry name" value="AB_hydrolase_fold"/>
</dbReference>
<sequence>MLANTVLKAYAKAGDPIGALDWTRSTGKLLDAAALGERLDLAERFLAALLPAARPGGGPSLGLPVDQETHRTLALALCRASSTDAYRCLLWSQRWAAVEGSDARCQGAVVYAWELVGEGSSVTLQVLTACRGDRDLASYNALADACAKRGDLEGVHGWIEKIQASGLALNEVSFNIVMDAYGQQGRLLQASRWFGKMLEHGIPPNVFSYGTMISACARKGYADEAEEWLLEMWRVALHPLEVTYNALLNAYAKAPNSQRCAAWLSCMQENLVTPSVISYATVIDSFAQTGDATGAVEWFERLSAQHPEAAKTAAHANNAVLAAFARKGDSGGATKWLQEMISRSCLPSVVSYNTLIKSYAKSSSPQEALECLEDMQSAQLEPNLISYNTVIAAYAHAGDPDHVAEVMLGSLGNRFVFPAPQPSYGRQSYKRNLCWIPWNSVISPKRVGTEEFASGIPCLWFPAPKAATVILFFHANAEDLGMSFAVLRHIRDQFKVNVLAVEYPGYGLLHHMEPSEDAVYEVALTAFRFLVDEIAVRYSQIILFGRSLGSGPAVFLAAQYPVGGLILVSAFSSIKAAVQSIVGRMLAWTFTERFPNNRIIANVSCSTLFIHGENDGLIPAEHSLRLFKRCRARKLLVTPSKMEHNSNLFGDASFLAVPAIHFFGFPGYYTASPPRLPAHLFEDPAVRAARWPKEAKEPLSSLTRPSWLCDCLVKGDAQHMDVTFCRQENSVEDITICFKETDCGGAEELKENCEVNPTHREQFQQIEERVRDKQSPKDDRRVRLPENGLSQAKAIDAIDELDPSATPRSEFNEYAVMSVNA</sequence>
<evidence type="ECO:0000256" key="2">
    <source>
        <dbReference type="PROSITE-ProRule" id="PRU00708"/>
    </source>
</evidence>
<feature type="repeat" description="PPR" evidence="2">
    <location>
        <begin position="348"/>
        <end position="382"/>
    </location>
</feature>
<dbReference type="EMBL" id="CAXAMM010038651">
    <property type="protein sequence ID" value="CAK9079802.1"/>
    <property type="molecule type" value="Genomic_DNA"/>
</dbReference>
<dbReference type="NCBIfam" id="TIGR00756">
    <property type="entry name" value="PPR"/>
    <property type="match status" value="4"/>
</dbReference>
<dbReference type="Pfam" id="PF01535">
    <property type="entry name" value="PPR"/>
    <property type="match status" value="3"/>
</dbReference>
<keyword evidence="1" id="KW-0677">Repeat</keyword>
<protein>
    <submittedName>
        <fullName evidence="3">Pentatricopeptide repeat-containing protein At5g39710 (Protein EMBRYO DEFECTIVE 2745)</fullName>
    </submittedName>
</protein>
<dbReference type="InterPro" id="IPR011990">
    <property type="entry name" value="TPR-like_helical_dom_sf"/>
</dbReference>
<dbReference type="Gene3D" id="1.25.40.10">
    <property type="entry name" value="Tetratricopeptide repeat domain"/>
    <property type="match status" value="2"/>
</dbReference>
<evidence type="ECO:0000313" key="3">
    <source>
        <dbReference type="EMBL" id="CAK9079802.1"/>
    </source>
</evidence>
<comment type="caution">
    <text evidence="3">The sequence shown here is derived from an EMBL/GenBank/DDBJ whole genome shotgun (WGS) entry which is preliminary data.</text>
</comment>
<feature type="repeat" description="PPR" evidence="2">
    <location>
        <begin position="170"/>
        <end position="204"/>
    </location>
</feature>
<dbReference type="SUPFAM" id="SSF53474">
    <property type="entry name" value="alpha/beta-Hydrolases"/>
    <property type="match status" value="1"/>
</dbReference>
<evidence type="ECO:0000313" key="4">
    <source>
        <dbReference type="Proteomes" id="UP001642464"/>
    </source>
</evidence>
<dbReference type="Gene3D" id="3.40.50.1820">
    <property type="entry name" value="alpha/beta hydrolase"/>
    <property type="match status" value="1"/>
</dbReference>
<dbReference type="PANTHER" id="PTHR47447">
    <property type="entry name" value="OS03G0856100 PROTEIN"/>
    <property type="match status" value="1"/>
</dbReference>
<feature type="repeat" description="PPR" evidence="2">
    <location>
        <begin position="135"/>
        <end position="169"/>
    </location>
</feature>
<organism evidence="3 4">
    <name type="scientific">Durusdinium trenchii</name>
    <dbReference type="NCBI Taxonomy" id="1381693"/>
    <lineage>
        <taxon>Eukaryota</taxon>
        <taxon>Sar</taxon>
        <taxon>Alveolata</taxon>
        <taxon>Dinophyceae</taxon>
        <taxon>Suessiales</taxon>
        <taxon>Symbiodiniaceae</taxon>
        <taxon>Durusdinium</taxon>
    </lineage>
</organism>